<dbReference type="PATRIC" id="fig|67356.5.peg.7974"/>
<comment type="caution">
    <text evidence="1">The sequence shown here is derived from an EMBL/GenBank/DDBJ whole genome shotgun (WGS) entry which is preliminary data.</text>
</comment>
<gene>
    <name evidence="1" type="ORF">ADK37_37265</name>
</gene>
<dbReference type="EMBL" id="LGUS01000222">
    <property type="protein sequence ID" value="KOG29355.1"/>
    <property type="molecule type" value="Genomic_DNA"/>
</dbReference>
<organism evidence="1 2">
    <name type="scientific">Streptomyces resistomycificus</name>
    <dbReference type="NCBI Taxonomy" id="67356"/>
    <lineage>
        <taxon>Bacteria</taxon>
        <taxon>Bacillati</taxon>
        <taxon>Actinomycetota</taxon>
        <taxon>Actinomycetes</taxon>
        <taxon>Kitasatosporales</taxon>
        <taxon>Streptomycetaceae</taxon>
        <taxon>Streptomyces</taxon>
        <taxon>Streptomyces aurantiacus group</taxon>
    </lineage>
</organism>
<dbReference type="Proteomes" id="UP000037251">
    <property type="component" value="Unassembled WGS sequence"/>
</dbReference>
<keyword evidence="2" id="KW-1185">Reference proteome</keyword>
<name>A0A0L8KU14_9ACTN</name>
<reference evidence="2" key="1">
    <citation type="submission" date="2015-07" db="EMBL/GenBank/DDBJ databases">
        <authorList>
            <person name="Ju K.-S."/>
            <person name="Doroghazi J.R."/>
            <person name="Metcalf W.W."/>
        </authorList>
    </citation>
    <scope>NUCLEOTIDE SEQUENCE [LARGE SCALE GENOMIC DNA]</scope>
    <source>
        <strain evidence="2">NRRL 2290</strain>
    </source>
</reference>
<sequence length="137" mass="15284">MNFFDEVREACADMADDLKLTGPQERDLILPSSSYKGAGVEYRFRIDGSEGSVDCTVEMQTETVTLIVDIESLAIAAGVVEKRGGVSYSARNLNQLRKSLQGQAEYVRRVHPFLADPATAENLMRQADAREWPRRDT</sequence>
<accession>A0A0L8KU14</accession>
<dbReference type="AlphaFoldDB" id="A0A0L8KU14"/>
<protein>
    <submittedName>
        <fullName evidence="1">Uncharacterized protein</fullName>
    </submittedName>
</protein>
<evidence type="ECO:0000313" key="2">
    <source>
        <dbReference type="Proteomes" id="UP000037251"/>
    </source>
</evidence>
<evidence type="ECO:0000313" key="1">
    <source>
        <dbReference type="EMBL" id="KOG29355.1"/>
    </source>
</evidence>
<proteinExistence type="predicted"/>